<protein>
    <submittedName>
        <fullName evidence="2">Uncharacterized protein</fullName>
    </submittedName>
</protein>
<evidence type="ECO:0000313" key="3">
    <source>
        <dbReference type="Proteomes" id="UP000637628"/>
    </source>
</evidence>
<dbReference type="Proteomes" id="UP000637628">
    <property type="component" value="Unassembled WGS sequence"/>
</dbReference>
<name>A0ABQ3YX82_9ACTN</name>
<keyword evidence="1" id="KW-1133">Transmembrane helix</keyword>
<proteinExistence type="predicted"/>
<organism evidence="2 3">
    <name type="scientific">Paractinoplanes durhamensis</name>
    <dbReference type="NCBI Taxonomy" id="113563"/>
    <lineage>
        <taxon>Bacteria</taxon>
        <taxon>Bacillati</taxon>
        <taxon>Actinomycetota</taxon>
        <taxon>Actinomycetes</taxon>
        <taxon>Micromonosporales</taxon>
        <taxon>Micromonosporaceae</taxon>
        <taxon>Paractinoplanes</taxon>
    </lineage>
</organism>
<reference evidence="2 3" key="1">
    <citation type="submission" date="2021-01" db="EMBL/GenBank/DDBJ databases">
        <title>Whole genome shotgun sequence of Actinoplanes durhamensis NBRC 14914.</title>
        <authorList>
            <person name="Komaki H."/>
            <person name="Tamura T."/>
        </authorList>
    </citation>
    <scope>NUCLEOTIDE SEQUENCE [LARGE SCALE GENOMIC DNA]</scope>
    <source>
        <strain evidence="2 3">NBRC 14914</strain>
    </source>
</reference>
<evidence type="ECO:0000256" key="1">
    <source>
        <dbReference type="SAM" id="Phobius"/>
    </source>
</evidence>
<keyword evidence="3" id="KW-1185">Reference proteome</keyword>
<dbReference type="EMBL" id="BOML01000030">
    <property type="protein sequence ID" value="GIE02202.1"/>
    <property type="molecule type" value="Genomic_DNA"/>
</dbReference>
<evidence type="ECO:0000313" key="2">
    <source>
        <dbReference type="EMBL" id="GIE02202.1"/>
    </source>
</evidence>
<accession>A0ABQ3YX82</accession>
<comment type="caution">
    <text evidence="2">The sequence shown here is derived from an EMBL/GenBank/DDBJ whole genome shotgun (WGS) entry which is preliminary data.</text>
</comment>
<sequence length="55" mass="6222">MITPLVQITVFAIVLAVCLQQRLWLGVVLSVVWIMINVGRLVFARRRSANNEPES</sequence>
<feature type="transmembrane region" description="Helical" evidence="1">
    <location>
        <begin position="23"/>
        <end position="43"/>
    </location>
</feature>
<keyword evidence="1" id="KW-0472">Membrane</keyword>
<gene>
    <name evidence="2" type="ORF">Adu01nite_35520</name>
</gene>
<keyword evidence="1" id="KW-0812">Transmembrane</keyword>